<proteinExistence type="inferred from homology"/>
<dbReference type="EMBL" id="MU004191">
    <property type="protein sequence ID" value="KAF2494210.1"/>
    <property type="molecule type" value="Genomic_DNA"/>
</dbReference>
<comment type="function">
    <text evidence="1 10">DNA-dependent RNA polymerase catalyzes the transcription of DNA into RNA using the four ribonucleoside triphosphates as substrates.</text>
</comment>
<evidence type="ECO:0000256" key="9">
    <source>
        <dbReference type="ARBA" id="ARBA00048552"/>
    </source>
</evidence>
<dbReference type="FunFam" id="1.10.287.280:FF:000001">
    <property type="entry name" value="DNA-directed RNA polymerase"/>
    <property type="match status" value="1"/>
</dbReference>
<dbReference type="GO" id="GO:0034245">
    <property type="term" value="C:mitochondrial DNA-directed RNA polymerase complex"/>
    <property type="evidence" value="ECO:0007669"/>
    <property type="project" value="TreeGrafter"/>
</dbReference>
<dbReference type="EC" id="2.7.7.6" evidence="3 10"/>
<feature type="region of interest" description="Disordered" evidence="11">
    <location>
        <begin position="1335"/>
        <end position="1360"/>
    </location>
</feature>
<evidence type="ECO:0000256" key="4">
    <source>
        <dbReference type="ARBA" id="ARBA00022478"/>
    </source>
</evidence>
<dbReference type="GO" id="GO:0006390">
    <property type="term" value="P:mitochondrial transcription"/>
    <property type="evidence" value="ECO:0007669"/>
    <property type="project" value="TreeGrafter"/>
</dbReference>
<comment type="catalytic activity">
    <reaction evidence="9 10">
        <text>RNA(n) + a ribonucleoside 5'-triphosphate = RNA(n+1) + diphosphate</text>
        <dbReference type="Rhea" id="RHEA:21248"/>
        <dbReference type="Rhea" id="RHEA-COMP:14527"/>
        <dbReference type="Rhea" id="RHEA-COMP:17342"/>
        <dbReference type="ChEBI" id="CHEBI:33019"/>
        <dbReference type="ChEBI" id="CHEBI:61557"/>
        <dbReference type="ChEBI" id="CHEBI:140395"/>
        <dbReference type="EC" id="2.7.7.6"/>
    </reaction>
</comment>
<dbReference type="InterPro" id="IPR043502">
    <property type="entry name" value="DNA/RNA_pol_sf"/>
</dbReference>
<evidence type="ECO:0000313" key="14">
    <source>
        <dbReference type="Proteomes" id="UP000799750"/>
    </source>
</evidence>
<feature type="compositionally biased region" description="Low complexity" evidence="11">
    <location>
        <begin position="71"/>
        <end position="80"/>
    </location>
</feature>
<dbReference type="SMART" id="SM01311">
    <property type="entry name" value="RPOL_N"/>
    <property type="match status" value="1"/>
</dbReference>
<protein>
    <recommendedName>
        <fullName evidence="3 10">DNA-directed RNA polymerase</fullName>
        <ecNumber evidence="3 10">2.7.7.6</ecNumber>
    </recommendedName>
</protein>
<dbReference type="InterPro" id="IPR046950">
    <property type="entry name" value="DNA-dir_Rpol_C_phage-type"/>
</dbReference>
<comment type="similarity">
    <text evidence="2 10">Belongs to the phage and mitochondrial RNA polymerase family.</text>
</comment>
<keyword evidence="4 10" id="KW-0240">DNA-directed RNA polymerase</keyword>
<reference evidence="13" key="1">
    <citation type="journal article" date="2020" name="Stud. Mycol.">
        <title>101 Dothideomycetes genomes: a test case for predicting lifestyles and emergence of pathogens.</title>
        <authorList>
            <person name="Haridas S."/>
            <person name="Albert R."/>
            <person name="Binder M."/>
            <person name="Bloem J."/>
            <person name="Labutti K."/>
            <person name="Salamov A."/>
            <person name="Andreopoulos B."/>
            <person name="Baker S."/>
            <person name="Barry K."/>
            <person name="Bills G."/>
            <person name="Bluhm B."/>
            <person name="Cannon C."/>
            <person name="Castanera R."/>
            <person name="Culley D."/>
            <person name="Daum C."/>
            <person name="Ezra D."/>
            <person name="Gonzalez J."/>
            <person name="Henrissat B."/>
            <person name="Kuo A."/>
            <person name="Liang C."/>
            <person name="Lipzen A."/>
            <person name="Lutzoni F."/>
            <person name="Magnuson J."/>
            <person name="Mondo S."/>
            <person name="Nolan M."/>
            <person name="Ohm R."/>
            <person name="Pangilinan J."/>
            <person name="Park H.-J."/>
            <person name="Ramirez L."/>
            <person name="Alfaro M."/>
            <person name="Sun H."/>
            <person name="Tritt A."/>
            <person name="Yoshinaga Y."/>
            <person name="Zwiers L.-H."/>
            <person name="Turgeon B."/>
            <person name="Goodwin S."/>
            <person name="Spatafora J."/>
            <person name="Crous P."/>
            <person name="Grigoriev I."/>
        </authorList>
    </citation>
    <scope>NUCLEOTIDE SEQUENCE</scope>
    <source>
        <strain evidence="13">CBS 269.34</strain>
    </source>
</reference>
<name>A0A6A6QQA9_9PEZI</name>
<keyword evidence="5 10" id="KW-0808">Transferase</keyword>
<feature type="region of interest" description="Disordered" evidence="11">
    <location>
        <begin position="49"/>
        <end position="94"/>
    </location>
</feature>
<sequence length="1395" mass="155106">MLARATRAPRGRRNAFQRPPVAFDQLILPWLCPAQMRWAASTAFRVPKASNSIKRTPPRHASLRTESRSVSTAADAYSPSSAPPFAPPAQWGTSSELGGSDWALTPQSIFINKASIAAPPRLRFEKGIGGDPAELYQNLHACIRVGRLDRAAAIVRRLAAVYHPSAIEILDAHNVYLRAKLDAMLQDPVNSKMRDLEDWYNNDMVHKGIEPDDRTLVVMIKGALSLLHSERRDQAVGKYMDIAKDLGTDMEYAVNSSPEFTEEEWDTLIRIQGEDYDEPPVMIAEGLSAAVSTPGGREIAIEHGFMKDPTTEIRGIPQRGMGMETLKQALSAFDPPNALPYPHDMEGSQEEKDRAYAVMRQIQLEETAVDASVARWKYDDEQLMKIGIHGALKTKPMGALMWEWYTTLTPLIEKELVAVRKALANEATHKNSDRLVYGAYLELFDAKTLSAITVNKLVGDLAGVEGANSSNRIAPLAVNLATVLELEHTVRMAASRKSVTAGVKQSLFRQKALAKISKGKFKYDNSKQHNSESTQPSHLVENGPIFPRHVKVKIGALLIEKFLQSAKVTVFRNDPKTGGTLSSVQPAYIHSNIHVRGKQMGVLTLHSELSLKLTREPMRGQSTFRLPMVVEPKPWTSFNKGGYYRYPTRAVRMKDGDEFQARYAISAIQRGDMDQIFEGLDALGRVPWQINKEVFEVMVQAWNAGEGIGALVPGDIEVPLPAEPPSGAPVLERLRWYKAVKECNEKKDGLHSQRCFQNLQLEMARSYLNETIYYPHNIDFRGRAYPIPPTLNHMGADLARGLLKFAKGKELGSVGLKWLKIHLANLYGFDKASLLEREEFTMENLNHIYDSATNPLSGARWWLKAEDPWQCLACCFELKNALDSPDPARYVSSFPVHQDGTCNGLQHYAALGGDENGATQVNLEPSDRPQDIYTGVAELVKTAIAKDAKDGNEKAQFLDGKITRKVVKRTVMTNVYGVTFEGARLQVLDQLKDIEPDFQPSAGQAGLGSSAAYVAKQIFDALAQIFNGAQDIQFWLGACAARITTSVTAEQIEKLQEAVESGKSHEAFSDVKFKEPTKQKRKHTAKSEANVMASAMEFKSSVIWTTPLRMPVVQPYRKSKHIQIKTALQELTIMDPRASDAVSKRKQLQAFPPNFIHSLDATHMLLSALKCSEEGLTFAAVHDSFWTHPADVPKMNEILRDAFVRMHSEDIVGRLAAEFKARHAGSMYLADLKGESAAARQVLALRKETLGKKARTASYTELLVEADRQRLLHSEDAEERKKGLAMVTPASIYEAAQDASAMVTEVEQPLIGKPTPELVEKIQEKMISAELSEIEAQAGEPPADAVAEKSKDEKPARKLKHSGKIQIWLPLIFPPVPKKGDFDVRRLRESKYFFS</sequence>
<dbReference type="PANTHER" id="PTHR10102:SF0">
    <property type="entry name" value="DNA-DIRECTED RNA POLYMERASE, MITOCHONDRIAL"/>
    <property type="match status" value="1"/>
</dbReference>
<evidence type="ECO:0000259" key="12">
    <source>
        <dbReference type="SMART" id="SM01311"/>
    </source>
</evidence>
<keyword evidence="8 10" id="KW-0804">Transcription</keyword>
<evidence type="ECO:0000256" key="7">
    <source>
        <dbReference type="ARBA" id="ARBA00022946"/>
    </source>
</evidence>
<dbReference type="SUPFAM" id="SSF56672">
    <property type="entry name" value="DNA/RNA polymerases"/>
    <property type="match status" value="1"/>
</dbReference>
<evidence type="ECO:0000256" key="2">
    <source>
        <dbReference type="ARBA" id="ARBA00009493"/>
    </source>
</evidence>
<accession>A0A6A6QQA9</accession>
<dbReference type="PANTHER" id="PTHR10102">
    <property type="entry name" value="DNA-DIRECTED RNA POLYMERASE, MITOCHONDRIAL"/>
    <property type="match status" value="1"/>
</dbReference>
<feature type="compositionally biased region" description="Basic and acidic residues" evidence="11">
    <location>
        <begin position="1346"/>
        <end position="1356"/>
    </location>
</feature>
<evidence type="ECO:0000256" key="6">
    <source>
        <dbReference type="ARBA" id="ARBA00022695"/>
    </source>
</evidence>
<dbReference type="GO" id="GO:0003899">
    <property type="term" value="F:DNA-directed RNA polymerase activity"/>
    <property type="evidence" value="ECO:0007669"/>
    <property type="project" value="UniProtKB-EC"/>
</dbReference>
<evidence type="ECO:0000256" key="1">
    <source>
        <dbReference type="ARBA" id="ARBA00004026"/>
    </source>
</evidence>
<keyword evidence="6 10" id="KW-0548">Nucleotidyltransferase</keyword>
<keyword evidence="14" id="KW-1185">Reference proteome</keyword>
<dbReference type="InterPro" id="IPR037159">
    <property type="entry name" value="RNA_POL_N_sf"/>
</dbReference>
<evidence type="ECO:0000256" key="8">
    <source>
        <dbReference type="ARBA" id="ARBA00023163"/>
    </source>
</evidence>
<dbReference type="GO" id="GO:0001018">
    <property type="term" value="F:mitochondrial promoter sequence-specific DNA binding"/>
    <property type="evidence" value="ECO:0007669"/>
    <property type="project" value="TreeGrafter"/>
</dbReference>
<dbReference type="Pfam" id="PF14700">
    <property type="entry name" value="RPOL_N"/>
    <property type="match status" value="1"/>
</dbReference>
<dbReference type="Proteomes" id="UP000799750">
    <property type="component" value="Unassembled WGS sequence"/>
</dbReference>
<feature type="domain" description="DNA-directed RNA polymerase N-terminal" evidence="12">
    <location>
        <begin position="359"/>
        <end position="685"/>
    </location>
</feature>
<evidence type="ECO:0000256" key="10">
    <source>
        <dbReference type="RuleBase" id="RU003805"/>
    </source>
</evidence>
<dbReference type="PROSITE" id="PS00489">
    <property type="entry name" value="RNA_POL_PHAGE_2"/>
    <property type="match status" value="1"/>
</dbReference>
<dbReference type="OrthoDB" id="276422at2759"/>
<dbReference type="InterPro" id="IPR002092">
    <property type="entry name" value="DNA-dir_Rpol_phage-type"/>
</dbReference>
<dbReference type="Pfam" id="PF00940">
    <property type="entry name" value="RNA_pol"/>
    <property type="match status" value="1"/>
</dbReference>
<keyword evidence="7" id="KW-0809">Transit peptide</keyword>
<evidence type="ECO:0000256" key="5">
    <source>
        <dbReference type="ARBA" id="ARBA00022679"/>
    </source>
</evidence>
<dbReference type="Gene3D" id="1.10.287.280">
    <property type="match status" value="1"/>
</dbReference>
<organism evidence="13 14">
    <name type="scientific">Lophium mytilinum</name>
    <dbReference type="NCBI Taxonomy" id="390894"/>
    <lineage>
        <taxon>Eukaryota</taxon>
        <taxon>Fungi</taxon>
        <taxon>Dikarya</taxon>
        <taxon>Ascomycota</taxon>
        <taxon>Pezizomycotina</taxon>
        <taxon>Dothideomycetes</taxon>
        <taxon>Pleosporomycetidae</taxon>
        <taxon>Mytilinidiales</taxon>
        <taxon>Mytilinidiaceae</taxon>
        <taxon>Lophium</taxon>
    </lineage>
</organism>
<dbReference type="PROSITE" id="PS00900">
    <property type="entry name" value="RNA_POL_PHAGE_1"/>
    <property type="match status" value="1"/>
</dbReference>
<evidence type="ECO:0000313" key="13">
    <source>
        <dbReference type="EMBL" id="KAF2494210.1"/>
    </source>
</evidence>
<evidence type="ECO:0000256" key="3">
    <source>
        <dbReference type="ARBA" id="ARBA00012418"/>
    </source>
</evidence>
<dbReference type="InterPro" id="IPR029262">
    <property type="entry name" value="RPOL_N"/>
</dbReference>
<evidence type="ECO:0000256" key="11">
    <source>
        <dbReference type="SAM" id="MobiDB-lite"/>
    </source>
</evidence>
<dbReference type="Gene3D" id="1.10.1320.10">
    <property type="entry name" value="DNA-directed RNA polymerase, N-terminal domain"/>
    <property type="match status" value="1"/>
</dbReference>
<dbReference type="Gene3D" id="1.10.150.20">
    <property type="entry name" value="5' to 3' exonuclease, C-terminal subdomain"/>
    <property type="match status" value="1"/>
</dbReference>
<gene>
    <name evidence="13" type="ORF">BU16DRAFT_528353</name>
</gene>